<proteinExistence type="predicted"/>
<keyword evidence="2" id="KW-1185">Reference proteome</keyword>
<dbReference type="PROSITE" id="PS51257">
    <property type="entry name" value="PROKAR_LIPOPROTEIN"/>
    <property type="match status" value="1"/>
</dbReference>
<evidence type="ECO:0000313" key="1">
    <source>
        <dbReference type="EMBL" id="KAJ1205945.1"/>
    </source>
</evidence>
<evidence type="ECO:0000313" key="2">
    <source>
        <dbReference type="Proteomes" id="UP001066276"/>
    </source>
</evidence>
<organism evidence="1 2">
    <name type="scientific">Pleurodeles waltl</name>
    <name type="common">Iberian ribbed newt</name>
    <dbReference type="NCBI Taxonomy" id="8319"/>
    <lineage>
        <taxon>Eukaryota</taxon>
        <taxon>Metazoa</taxon>
        <taxon>Chordata</taxon>
        <taxon>Craniata</taxon>
        <taxon>Vertebrata</taxon>
        <taxon>Euteleostomi</taxon>
        <taxon>Amphibia</taxon>
        <taxon>Batrachia</taxon>
        <taxon>Caudata</taxon>
        <taxon>Salamandroidea</taxon>
        <taxon>Salamandridae</taxon>
        <taxon>Pleurodelinae</taxon>
        <taxon>Pleurodeles</taxon>
    </lineage>
</organism>
<name>A0AAV7VZ73_PLEWA</name>
<reference evidence="1" key="1">
    <citation type="journal article" date="2022" name="bioRxiv">
        <title>Sequencing and chromosome-scale assembly of the giantPleurodeles waltlgenome.</title>
        <authorList>
            <person name="Brown T."/>
            <person name="Elewa A."/>
            <person name="Iarovenko S."/>
            <person name="Subramanian E."/>
            <person name="Araus A.J."/>
            <person name="Petzold A."/>
            <person name="Susuki M."/>
            <person name="Suzuki K.-i.T."/>
            <person name="Hayashi T."/>
            <person name="Toyoda A."/>
            <person name="Oliveira C."/>
            <person name="Osipova E."/>
            <person name="Leigh N.D."/>
            <person name="Simon A."/>
            <person name="Yun M.H."/>
        </authorList>
    </citation>
    <scope>NUCLEOTIDE SEQUENCE</scope>
    <source>
        <strain evidence="1">20211129_DDA</strain>
        <tissue evidence="1">Liver</tissue>
    </source>
</reference>
<dbReference type="AlphaFoldDB" id="A0AAV7VZ73"/>
<sequence length="126" mass="14038">MHTTRCYFVQVGVAGCGLVQDEPFHTGLRPASCLRVSPAKPLLYFYSSGPEATEQTKTTPHRGAAKCTHCTGTQVAKWNIRLEERDNAITTGFSIKTHVRWAVRLLYVKEATSSFPDMRLTIVPQV</sequence>
<protein>
    <submittedName>
        <fullName evidence="1">Uncharacterized protein</fullName>
    </submittedName>
</protein>
<dbReference type="Proteomes" id="UP001066276">
    <property type="component" value="Chromosome 1_2"/>
</dbReference>
<dbReference type="EMBL" id="JANPWB010000002">
    <property type="protein sequence ID" value="KAJ1205945.1"/>
    <property type="molecule type" value="Genomic_DNA"/>
</dbReference>
<accession>A0AAV7VZ73</accession>
<gene>
    <name evidence="1" type="ORF">NDU88_001364</name>
</gene>
<comment type="caution">
    <text evidence="1">The sequence shown here is derived from an EMBL/GenBank/DDBJ whole genome shotgun (WGS) entry which is preliminary data.</text>
</comment>